<dbReference type="PANTHER" id="PTHR30477:SF13">
    <property type="entry name" value="IRON TRANSPORT SYSTEM MEMBRANE PROTEIN HI_0360-RELATED"/>
    <property type="match status" value="1"/>
</dbReference>
<reference evidence="8 9" key="1">
    <citation type="submission" date="2018-10" db="EMBL/GenBank/DDBJ databases">
        <title>Isolation, diversity and antibacterial activity of antinobacteria from the wheat rhizosphere soil.</title>
        <authorList>
            <person name="Sun T."/>
        </authorList>
    </citation>
    <scope>NUCLEOTIDE SEQUENCE [LARGE SCALE GENOMIC DNA]</scope>
    <source>
        <strain evidence="8 9">SJ-23</strain>
    </source>
</reference>
<evidence type="ECO:0000256" key="4">
    <source>
        <dbReference type="ARBA" id="ARBA00022989"/>
    </source>
</evidence>
<dbReference type="Gene3D" id="1.10.3470.10">
    <property type="entry name" value="ABC transporter involved in vitamin B12 uptake, BtuC"/>
    <property type="match status" value="1"/>
</dbReference>
<evidence type="ECO:0000313" key="9">
    <source>
        <dbReference type="Proteomes" id="UP000275048"/>
    </source>
</evidence>
<keyword evidence="5 7" id="KW-0472">Membrane</keyword>
<dbReference type="InterPro" id="IPR037294">
    <property type="entry name" value="ABC_BtuC-like"/>
</dbReference>
<sequence>MARALVVLLVLAVVAGFVGVLVNLRGLEFISDGLTHAVFPGLAIGFALGGFGGLIPGAAVAALIAALLLTMLARAGVASDSAIAIVLTATFSVGVIVVSRGNDYAGELEALLFGRLLTITPEEVVPIVAVALVALVTVAVTLKQQLFRAFDPVGSRAAGAPDLGLDLALNAAIALVVVAASTAIGSLLVLALLIVPGATARLLSNRLFALFPIAIGFAALCAWLGLASGFALSVGAGIDVPGGATVAGVFVAAYVLVLLGFLLVRRLRPADAAARRVTAAGAERAASVTSSTGVGTAG</sequence>
<name>A0A3M8ACC2_9MICO</name>
<evidence type="ECO:0000256" key="1">
    <source>
        <dbReference type="ARBA" id="ARBA00004141"/>
    </source>
</evidence>
<feature type="transmembrane region" description="Helical" evidence="7">
    <location>
        <begin position="207"/>
        <end position="232"/>
    </location>
</feature>
<gene>
    <name evidence="8" type="ORF">EDM22_10540</name>
</gene>
<dbReference type="PANTHER" id="PTHR30477">
    <property type="entry name" value="ABC-TRANSPORTER METAL-BINDING PROTEIN"/>
    <property type="match status" value="1"/>
</dbReference>
<protein>
    <submittedName>
        <fullName evidence="8">Metal ABC transporter permease</fullName>
    </submittedName>
</protein>
<accession>A0A3M8ACC2</accession>
<dbReference type="GO" id="GO:0043190">
    <property type="term" value="C:ATP-binding cassette (ABC) transporter complex"/>
    <property type="evidence" value="ECO:0007669"/>
    <property type="project" value="InterPro"/>
</dbReference>
<keyword evidence="6" id="KW-0813">Transport</keyword>
<comment type="subcellular location">
    <subcellularLocation>
        <location evidence="6">Cell membrane</location>
        <topology evidence="6">Multi-pass membrane protein</topology>
    </subcellularLocation>
    <subcellularLocation>
        <location evidence="1">Membrane</location>
        <topology evidence="1">Multi-pass membrane protein</topology>
    </subcellularLocation>
</comment>
<dbReference type="GO" id="GO:0010043">
    <property type="term" value="P:response to zinc ion"/>
    <property type="evidence" value="ECO:0007669"/>
    <property type="project" value="TreeGrafter"/>
</dbReference>
<keyword evidence="9" id="KW-1185">Reference proteome</keyword>
<feature type="transmembrane region" description="Helical" evidence="7">
    <location>
        <begin position="244"/>
        <end position="264"/>
    </location>
</feature>
<feature type="transmembrane region" description="Helical" evidence="7">
    <location>
        <begin position="81"/>
        <end position="99"/>
    </location>
</feature>
<dbReference type="Proteomes" id="UP000275048">
    <property type="component" value="Unassembled WGS sequence"/>
</dbReference>
<feature type="transmembrane region" description="Helical" evidence="7">
    <location>
        <begin position="42"/>
        <end position="69"/>
    </location>
</feature>
<comment type="caution">
    <text evidence="8">The sequence shown here is derived from an EMBL/GenBank/DDBJ whole genome shotgun (WGS) entry which is preliminary data.</text>
</comment>
<keyword evidence="3 6" id="KW-0812">Transmembrane</keyword>
<evidence type="ECO:0000256" key="7">
    <source>
        <dbReference type="SAM" id="Phobius"/>
    </source>
</evidence>
<evidence type="ECO:0000256" key="6">
    <source>
        <dbReference type="RuleBase" id="RU003943"/>
    </source>
</evidence>
<dbReference type="SUPFAM" id="SSF81345">
    <property type="entry name" value="ABC transporter involved in vitamin B12 uptake, BtuC"/>
    <property type="match status" value="1"/>
</dbReference>
<evidence type="ECO:0000256" key="3">
    <source>
        <dbReference type="ARBA" id="ARBA00022692"/>
    </source>
</evidence>
<organism evidence="8 9">
    <name type="scientific">Agromyces tardus</name>
    <dbReference type="NCBI Taxonomy" id="2583849"/>
    <lineage>
        <taxon>Bacteria</taxon>
        <taxon>Bacillati</taxon>
        <taxon>Actinomycetota</taxon>
        <taxon>Actinomycetes</taxon>
        <taxon>Micrococcales</taxon>
        <taxon>Microbacteriaceae</taxon>
        <taxon>Agromyces</taxon>
    </lineage>
</organism>
<feature type="transmembrane region" description="Helical" evidence="7">
    <location>
        <begin position="171"/>
        <end position="195"/>
    </location>
</feature>
<dbReference type="InterPro" id="IPR001626">
    <property type="entry name" value="ABC_TroCD"/>
</dbReference>
<dbReference type="AlphaFoldDB" id="A0A3M8ACC2"/>
<dbReference type="GO" id="GO:0055085">
    <property type="term" value="P:transmembrane transport"/>
    <property type="evidence" value="ECO:0007669"/>
    <property type="project" value="InterPro"/>
</dbReference>
<dbReference type="EMBL" id="RHHB01000018">
    <property type="protein sequence ID" value="RNB48814.1"/>
    <property type="molecule type" value="Genomic_DNA"/>
</dbReference>
<evidence type="ECO:0000256" key="2">
    <source>
        <dbReference type="ARBA" id="ARBA00008034"/>
    </source>
</evidence>
<dbReference type="Pfam" id="PF00950">
    <property type="entry name" value="ABC-3"/>
    <property type="match status" value="1"/>
</dbReference>
<dbReference type="OrthoDB" id="4425802at2"/>
<evidence type="ECO:0000313" key="8">
    <source>
        <dbReference type="EMBL" id="RNB48814.1"/>
    </source>
</evidence>
<evidence type="ECO:0000256" key="5">
    <source>
        <dbReference type="ARBA" id="ARBA00023136"/>
    </source>
</evidence>
<keyword evidence="4 7" id="KW-1133">Transmembrane helix</keyword>
<proteinExistence type="inferred from homology"/>
<comment type="similarity">
    <text evidence="2 6">Belongs to the ABC-3 integral membrane protein family.</text>
</comment>